<dbReference type="SUPFAM" id="SSF52540">
    <property type="entry name" value="P-loop containing nucleoside triphosphate hydrolases"/>
    <property type="match status" value="1"/>
</dbReference>
<accession>A0ABD3YBV3</accession>
<dbReference type="PANTHER" id="PTHR23073">
    <property type="entry name" value="26S PROTEASOME REGULATORY SUBUNIT"/>
    <property type="match status" value="1"/>
</dbReference>
<dbReference type="Proteomes" id="UP000027154">
    <property type="component" value="Unassembled WGS sequence"/>
</dbReference>
<dbReference type="Gene3D" id="3.40.50.300">
    <property type="entry name" value="P-loop containing nucleotide triphosphate hydrolases"/>
    <property type="match status" value="1"/>
</dbReference>
<dbReference type="InterPro" id="IPR003959">
    <property type="entry name" value="ATPase_AAA_core"/>
</dbReference>
<dbReference type="CDD" id="cd19481">
    <property type="entry name" value="RecA-like_protease"/>
    <property type="match status" value="1"/>
</dbReference>
<dbReference type="AlphaFoldDB" id="A0ABD3YBV3"/>
<evidence type="ECO:0000313" key="6">
    <source>
        <dbReference type="Proteomes" id="UP000027154"/>
    </source>
</evidence>
<comment type="similarity">
    <text evidence="1">Belongs to the AAA ATPase family.</text>
</comment>
<evidence type="ECO:0000256" key="1">
    <source>
        <dbReference type="ARBA" id="ARBA00006914"/>
    </source>
</evidence>
<keyword evidence="5" id="KW-0132">Cell division</keyword>
<sequence length="661" mass="74366">MSAIIPQLQVPHSEQERRVAYHLYQFGSALKAQDEHLSDTVKELHEQLNKLIFMPRFNHLTDLFSLSHSETKLLALVYIQVQDPDVIAPFLGLSWFEQGPTLSLDKLVTLVDESLNKYNTIAEFGPKSALFKWGLIYLTNESIGLQSAVNIAPYLHEFLQCGTTSCDYLSFFTLVDTAQDPVFDSCFSLPEEVAAQSLLIIDSENDEITAWYTQQLALRCDTTLAHYVAEPNNGFNISHLAHEFACLQLIAQTQPVLLYWPEIGSLLQHNLIQLNTLVEQCTKLALITTTASPLFDEVFTQSLKIKVQVPNLSQLKEAWLSLCNSEQHTHLDKAQAQQLVAKYPVALPHMKQLANNAKADKSDEQDYWETLQALCFSAQSQHCDELAKLCQARFTLDDMILNDKITVQLQELIARINFKASLQQRLPSFNQGCKALFWGKPGTGKSMAAEAIAGELQLPLYIVNLANIASKWIGETEKHLAKLFDSAQKYNAVLMFDEADAIFAKRSEVESSHDKNANMGVSYLLQRMEHYTGLLLLSTNFKSNLDEAFLRRFQGVIEFTLPDKQQRVDIWQRNLSTNADSDLCQGISQLAALFELSAAQIINICEMALLQSLIADKKLISRAEIANALHRELSKQHAGFMTQQSLSTWLTGGHNGRNLNL</sequence>
<name>A0ABD3YBV3_9GAMM</name>
<dbReference type="SMART" id="SM00382">
    <property type="entry name" value="AAA"/>
    <property type="match status" value="1"/>
</dbReference>
<dbReference type="Pfam" id="PF00004">
    <property type="entry name" value="AAA"/>
    <property type="match status" value="1"/>
</dbReference>
<evidence type="ECO:0000256" key="3">
    <source>
        <dbReference type="ARBA" id="ARBA00022840"/>
    </source>
</evidence>
<comment type="caution">
    <text evidence="5">The sequence shown here is derived from an EMBL/GenBank/DDBJ whole genome shotgun (WGS) entry which is preliminary data.</text>
</comment>
<keyword evidence="3" id="KW-0067">ATP-binding</keyword>
<dbReference type="RefSeq" id="WP_007378998.1">
    <property type="nucleotide sequence ID" value="NZ_JBBMQW010000049.1"/>
</dbReference>
<feature type="domain" description="AAA+ ATPase" evidence="4">
    <location>
        <begin position="431"/>
        <end position="563"/>
    </location>
</feature>
<dbReference type="EMBL" id="JJNZ01000017">
    <property type="protein sequence ID" value="KDC52226.1"/>
    <property type="molecule type" value="Genomic_DNA"/>
</dbReference>
<dbReference type="GO" id="GO:0051301">
    <property type="term" value="P:cell division"/>
    <property type="evidence" value="ECO:0007669"/>
    <property type="project" value="UniProtKB-KW"/>
</dbReference>
<dbReference type="GO" id="GO:0005524">
    <property type="term" value="F:ATP binding"/>
    <property type="evidence" value="ECO:0007669"/>
    <property type="project" value="UniProtKB-KW"/>
</dbReference>
<evidence type="ECO:0000256" key="2">
    <source>
        <dbReference type="ARBA" id="ARBA00022741"/>
    </source>
</evidence>
<organism evidence="5 6">
    <name type="scientific">Pseudoalteromonas fuliginea</name>
    <dbReference type="NCBI Taxonomy" id="1872678"/>
    <lineage>
        <taxon>Bacteria</taxon>
        <taxon>Pseudomonadati</taxon>
        <taxon>Pseudomonadota</taxon>
        <taxon>Gammaproteobacteria</taxon>
        <taxon>Alteromonadales</taxon>
        <taxon>Pseudoalteromonadaceae</taxon>
        <taxon>Pseudoalteromonas</taxon>
    </lineage>
</organism>
<keyword evidence="2" id="KW-0547">Nucleotide-binding</keyword>
<protein>
    <submittedName>
        <fullName evidence="5">Cell division protein FtsH</fullName>
    </submittedName>
</protein>
<proteinExistence type="inferred from homology"/>
<reference evidence="5 6" key="1">
    <citation type="submission" date="2014-04" db="EMBL/GenBank/DDBJ databases">
        <title>Pseudoalteromonas galatheae sp. nov., isolated from a deep-sea polychaete near Canal Concepcion, Chile.</title>
        <authorList>
            <person name="Machado H.R."/>
            <person name="Gram L."/>
            <person name="Vynne N.G."/>
        </authorList>
    </citation>
    <scope>NUCLEOTIDE SEQUENCE [LARGE SCALE GENOMIC DNA]</scope>
    <source>
        <strain evidence="5 6">KMM216</strain>
    </source>
</reference>
<gene>
    <name evidence="5" type="ORF">DC53_05870</name>
</gene>
<dbReference type="InterPro" id="IPR003593">
    <property type="entry name" value="AAA+_ATPase"/>
</dbReference>
<evidence type="ECO:0000313" key="5">
    <source>
        <dbReference type="EMBL" id="KDC52226.1"/>
    </source>
</evidence>
<keyword evidence="5" id="KW-0131">Cell cycle</keyword>
<dbReference type="InterPro" id="IPR027417">
    <property type="entry name" value="P-loop_NTPase"/>
</dbReference>
<evidence type="ECO:0000259" key="4">
    <source>
        <dbReference type="SMART" id="SM00382"/>
    </source>
</evidence>
<dbReference type="InterPro" id="IPR050221">
    <property type="entry name" value="26S_Proteasome_ATPase"/>
</dbReference>